<accession>A0ABZ0ULU6</accession>
<evidence type="ECO:0000313" key="3">
    <source>
        <dbReference type="Proteomes" id="UP001327219"/>
    </source>
</evidence>
<protein>
    <submittedName>
        <fullName evidence="2">Helix-turn-helix transcriptional regulator</fullName>
    </submittedName>
</protein>
<dbReference type="SUPFAM" id="SSF47413">
    <property type="entry name" value="lambda repressor-like DNA-binding domains"/>
    <property type="match status" value="1"/>
</dbReference>
<dbReference type="Gene3D" id="1.10.260.40">
    <property type="entry name" value="lambda repressor-like DNA-binding domains"/>
    <property type="match status" value="1"/>
</dbReference>
<proteinExistence type="predicted"/>
<keyword evidence="3" id="KW-1185">Reference proteome</keyword>
<dbReference type="PROSITE" id="PS50943">
    <property type="entry name" value="HTH_CROC1"/>
    <property type="match status" value="1"/>
</dbReference>
<evidence type="ECO:0000313" key="2">
    <source>
        <dbReference type="EMBL" id="WPX96018.1"/>
    </source>
</evidence>
<dbReference type="RefSeq" id="WP_323732975.1">
    <property type="nucleotide sequence ID" value="NZ_CP110820.1"/>
</dbReference>
<dbReference type="EMBL" id="CP110820">
    <property type="protein sequence ID" value="WPX96018.1"/>
    <property type="molecule type" value="Genomic_DNA"/>
</dbReference>
<sequence length="221" mass="25470">MSISRSDQVLISSAQVRAARGLLNWTQSELADRCNLTKATIANIENEKHHLTSKTADKIYQAFTEANIEFLGNDGLRSKVEVIKVFEGKNGVHMLLDEVYESVKENGGCVKVSGIDENLLQETLDKDYIAMHINRMQRVKNLTFQVLISNRDFNPYARKYVEYRAVPSEYFFPLPIYIYDRKVAAIIFNPIRVILIENFHLFLAHSNQFEMVWEMISGECK</sequence>
<dbReference type="InterPro" id="IPR001387">
    <property type="entry name" value="Cro/C1-type_HTH"/>
</dbReference>
<dbReference type="Proteomes" id="UP001327219">
    <property type="component" value="Chromosome"/>
</dbReference>
<evidence type="ECO:0000259" key="1">
    <source>
        <dbReference type="PROSITE" id="PS50943"/>
    </source>
</evidence>
<gene>
    <name evidence="2" type="ORF">Bandiella_00121</name>
</gene>
<name>A0ABZ0ULU6_9RICK</name>
<dbReference type="Pfam" id="PF01381">
    <property type="entry name" value="HTH_3"/>
    <property type="match status" value="1"/>
</dbReference>
<reference evidence="2 3" key="1">
    <citation type="submission" date="2022-11" db="EMBL/GenBank/DDBJ databases">
        <title>Host association and intracellularity evolved multiple times independently in the Rickettsiales.</title>
        <authorList>
            <person name="Castelli M."/>
            <person name="Nardi T."/>
            <person name="Gammuto L."/>
            <person name="Bellinzona G."/>
            <person name="Sabaneyeva E."/>
            <person name="Potekhin A."/>
            <person name="Serra V."/>
            <person name="Petroni G."/>
            <person name="Sassera D."/>
        </authorList>
    </citation>
    <scope>NUCLEOTIDE SEQUENCE [LARGE SCALE GENOMIC DNA]</scope>
    <source>
        <strain evidence="2 3">NDG2</strain>
    </source>
</reference>
<organism evidence="2 3">
    <name type="scientific">Candidatus Bandiella euplotis</name>
    <dbReference type="NCBI Taxonomy" id="1664265"/>
    <lineage>
        <taxon>Bacteria</taxon>
        <taxon>Pseudomonadati</taxon>
        <taxon>Pseudomonadota</taxon>
        <taxon>Alphaproteobacteria</taxon>
        <taxon>Rickettsiales</taxon>
        <taxon>Candidatus Midichloriaceae</taxon>
        <taxon>Candidatus Bandiella</taxon>
    </lineage>
</organism>
<dbReference type="InterPro" id="IPR010982">
    <property type="entry name" value="Lambda_DNA-bd_dom_sf"/>
</dbReference>
<feature type="domain" description="HTH cro/C1-type" evidence="1">
    <location>
        <begin position="16"/>
        <end position="71"/>
    </location>
</feature>
<dbReference type="CDD" id="cd00093">
    <property type="entry name" value="HTH_XRE"/>
    <property type="match status" value="1"/>
</dbReference>
<dbReference type="SMART" id="SM00530">
    <property type="entry name" value="HTH_XRE"/>
    <property type="match status" value="1"/>
</dbReference>